<name>A0ABM7Y2Y5_9PROT</name>
<comment type="similarity">
    <text evidence="2">Belongs to the GtrA family.</text>
</comment>
<evidence type="ECO:0000256" key="2">
    <source>
        <dbReference type="ARBA" id="ARBA00009399"/>
    </source>
</evidence>
<evidence type="ECO:0000256" key="6">
    <source>
        <dbReference type="SAM" id="Phobius"/>
    </source>
</evidence>
<dbReference type="PANTHER" id="PTHR38459">
    <property type="entry name" value="PROPHAGE BACTOPRENOL-LINKED GLUCOSE TRANSLOCASE HOMOLOG"/>
    <property type="match status" value="1"/>
</dbReference>
<proteinExistence type="inferred from homology"/>
<protein>
    <recommendedName>
        <fullName evidence="7">GtrA/DPMS transmembrane domain-containing protein</fullName>
    </recommendedName>
</protein>
<keyword evidence="4 6" id="KW-1133">Transmembrane helix</keyword>
<comment type="subcellular location">
    <subcellularLocation>
        <location evidence="1">Membrane</location>
        <topology evidence="1">Multi-pass membrane protein</topology>
    </subcellularLocation>
</comment>
<keyword evidence="5 6" id="KW-0472">Membrane</keyword>
<sequence>MALTETLDRLLIRLLGPRLAGLAWEFLRFGTVGTVGFVVDTAVLYGALAMGAGLYGGRAISYVTAATTTWALNRAWTFRHRGGGQQVHRQWALFLVVNLGGFVLNYGTYATLVTFVPLVATHPVLGVAAGSIAGMFSNFILSRQLVFRARA</sequence>
<evidence type="ECO:0000256" key="4">
    <source>
        <dbReference type="ARBA" id="ARBA00022989"/>
    </source>
</evidence>
<evidence type="ECO:0000256" key="5">
    <source>
        <dbReference type="ARBA" id="ARBA00023136"/>
    </source>
</evidence>
<evidence type="ECO:0000313" key="8">
    <source>
        <dbReference type="EMBL" id="BDG72171.1"/>
    </source>
</evidence>
<accession>A0ABM7Y2Y5</accession>
<gene>
    <name evidence="8" type="ORF">Rmf_21000</name>
</gene>
<evidence type="ECO:0000313" key="9">
    <source>
        <dbReference type="Proteomes" id="UP000831327"/>
    </source>
</evidence>
<dbReference type="Pfam" id="PF04138">
    <property type="entry name" value="GtrA_DPMS_TM"/>
    <property type="match status" value="1"/>
</dbReference>
<feature type="transmembrane region" description="Helical" evidence="6">
    <location>
        <begin position="26"/>
        <end position="48"/>
    </location>
</feature>
<dbReference type="PANTHER" id="PTHR38459:SF1">
    <property type="entry name" value="PROPHAGE BACTOPRENOL-LINKED GLUCOSE TRANSLOCASE HOMOLOG"/>
    <property type="match status" value="1"/>
</dbReference>
<dbReference type="InterPro" id="IPR051401">
    <property type="entry name" value="GtrA_CellWall_Glycosyl"/>
</dbReference>
<evidence type="ECO:0000256" key="3">
    <source>
        <dbReference type="ARBA" id="ARBA00022692"/>
    </source>
</evidence>
<dbReference type="InterPro" id="IPR007267">
    <property type="entry name" value="GtrA_DPMS_TM"/>
</dbReference>
<feature type="transmembrane region" description="Helical" evidence="6">
    <location>
        <begin position="115"/>
        <end position="141"/>
    </location>
</feature>
<dbReference type="Proteomes" id="UP000831327">
    <property type="component" value="Chromosome"/>
</dbReference>
<reference evidence="8 9" key="1">
    <citation type="journal article" date="2016" name="Microbes Environ.">
        <title>Phylogenetically diverse aerobic anoxygenic phototrophic bacteria isolated from epilithic biofilms in Tama river, Japan.</title>
        <authorList>
            <person name="Hirose S."/>
            <person name="Matsuura K."/>
            <person name="Haruta S."/>
        </authorList>
    </citation>
    <scope>NUCLEOTIDE SEQUENCE [LARGE SCALE GENOMIC DNA]</scope>
    <source>
        <strain evidence="8 9">S08</strain>
    </source>
</reference>
<keyword evidence="3 6" id="KW-0812">Transmembrane</keyword>
<evidence type="ECO:0000259" key="7">
    <source>
        <dbReference type="Pfam" id="PF04138"/>
    </source>
</evidence>
<keyword evidence="9" id="KW-1185">Reference proteome</keyword>
<evidence type="ECO:0000256" key="1">
    <source>
        <dbReference type="ARBA" id="ARBA00004141"/>
    </source>
</evidence>
<dbReference type="EMBL" id="AP025637">
    <property type="protein sequence ID" value="BDG72171.1"/>
    <property type="molecule type" value="Genomic_DNA"/>
</dbReference>
<feature type="transmembrane region" description="Helical" evidence="6">
    <location>
        <begin position="91"/>
        <end position="109"/>
    </location>
</feature>
<organism evidence="8 9">
    <name type="scientific">Roseomonas fluvialis</name>
    <dbReference type="NCBI Taxonomy" id="1750527"/>
    <lineage>
        <taxon>Bacteria</taxon>
        <taxon>Pseudomonadati</taxon>
        <taxon>Pseudomonadota</taxon>
        <taxon>Alphaproteobacteria</taxon>
        <taxon>Acetobacterales</taxon>
        <taxon>Roseomonadaceae</taxon>
        <taxon>Roseomonas</taxon>
    </lineage>
</organism>
<dbReference type="RefSeq" id="WP_244459383.1">
    <property type="nucleotide sequence ID" value="NZ_AP025637.1"/>
</dbReference>
<feature type="domain" description="GtrA/DPMS transmembrane" evidence="7">
    <location>
        <begin position="28"/>
        <end position="147"/>
    </location>
</feature>